<dbReference type="Gene3D" id="3.40.50.720">
    <property type="entry name" value="NAD(P)-binding Rossmann-like Domain"/>
    <property type="match status" value="1"/>
</dbReference>
<name>A0A8H6INX2_9PEZI</name>
<reference evidence="3" key="1">
    <citation type="journal article" date="2020" name="Phytopathology">
        <title>Genome Sequence Resources of Colletotrichum truncatum, C. plurivorum, C. musicola, and C. sojae: Four Species Pathogenic to Soybean (Glycine max).</title>
        <authorList>
            <person name="Rogerio F."/>
            <person name="Boufleur T.R."/>
            <person name="Ciampi-Guillardi M."/>
            <person name="Sukno S.A."/>
            <person name="Thon M.R."/>
            <person name="Massola Junior N.S."/>
            <person name="Baroncelli R."/>
        </authorList>
    </citation>
    <scope>NUCLEOTIDE SEQUENCE</scope>
    <source>
        <strain evidence="3">LFN0074</strain>
    </source>
</reference>
<dbReference type="PRINTS" id="PR00081">
    <property type="entry name" value="GDHRDH"/>
</dbReference>
<gene>
    <name evidence="3" type="ORF">CMUS01_16349</name>
</gene>
<dbReference type="PANTHER" id="PTHR48107:SF16">
    <property type="entry name" value="NADPH-DEPENDENT ALDEHYDE REDUCTASE 1, CHLOROPLASTIC"/>
    <property type="match status" value="1"/>
</dbReference>
<comment type="caution">
    <text evidence="3">The sequence shown here is derived from an EMBL/GenBank/DDBJ whole genome shotgun (WGS) entry which is preliminary data.</text>
</comment>
<dbReference type="InterPro" id="IPR002347">
    <property type="entry name" value="SDR_fam"/>
</dbReference>
<accession>A0A8H6INX2</accession>
<sequence>VRPDCGEQSYVGYGRLEGRHALVTGGDSGISRAIAIAYAREGATVAINYLPEEEPDAQDLADFLAEEFPERPLIRIPGDLLNETFCTELVHEARRRLGGLDIVVNNAGYGGIQAGPGFRNISQHTTEHFDRVFKVNLYASFFITRAAVPLLPPGSSLLYTVSPLAVTPLENALDYQASKAALRTLIQGVAMQVGSLGIRVNGVAPGLTYTPFPVANGDTVEDVVEFGRSLPLGRLTQPVELSPLYVSLADEALSYTSGSVFGGHGARSGVW</sequence>
<dbReference type="Pfam" id="PF13561">
    <property type="entry name" value="adh_short_C2"/>
    <property type="match status" value="1"/>
</dbReference>
<dbReference type="SUPFAM" id="SSF51735">
    <property type="entry name" value="NAD(P)-binding Rossmann-fold domains"/>
    <property type="match status" value="1"/>
</dbReference>
<dbReference type="OrthoDB" id="47007at2759"/>
<dbReference type="GO" id="GO:0016614">
    <property type="term" value="F:oxidoreductase activity, acting on CH-OH group of donors"/>
    <property type="evidence" value="ECO:0007669"/>
    <property type="project" value="UniProtKB-ARBA"/>
</dbReference>
<dbReference type="Proteomes" id="UP000639643">
    <property type="component" value="Unassembled WGS sequence"/>
</dbReference>
<organism evidence="3 4">
    <name type="scientific">Colletotrichum musicola</name>
    <dbReference type="NCBI Taxonomy" id="2175873"/>
    <lineage>
        <taxon>Eukaryota</taxon>
        <taxon>Fungi</taxon>
        <taxon>Dikarya</taxon>
        <taxon>Ascomycota</taxon>
        <taxon>Pezizomycotina</taxon>
        <taxon>Sordariomycetes</taxon>
        <taxon>Hypocreomycetidae</taxon>
        <taxon>Glomerellales</taxon>
        <taxon>Glomerellaceae</taxon>
        <taxon>Colletotrichum</taxon>
        <taxon>Colletotrichum orchidearum species complex</taxon>
    </lineage>
</organism>
<keyword evidence="2" id="KW-0560">Oxidoreductase</keyword>
<evidence type="ECO:0000313" key="4">
    <source>
        <dbReference type="Proteomes" id="UP000639643"/>
    </source>
</evidence>
<evidence type="ECO:0000313" key="3">
    <source>
        <dbReference type="EMBL" id="KAF6789078.1"/>
    </source>
</evidence>
<dbReference type="PRINTS" id="PR00080">
    <property type="entry name" value="SDRFAMILY"/>
</dbReference>
<evidence type="ECO:0000256" key="2">
    <source>
        <dbReference type="ARBA" id="ARBA00023002"/>
    </source>
</evidence>
<evidence type="ECO:0000256" key="1">
    <source>
        <dbReference type="ARBA" id="ARBA00006484"/>
    </source>
</evidence>
<keyword evidence="4" id="KW-1185">Reference proteome</keyword>
<protein>
    <submittedName>
        <fullName evidence="3">Short-chain dehydrogenase</fullName>
    </submittedName>
</protein>
<proteinExistence type="inferred from homology"/>
<dbReference type="AlphaFoldDB" id="A0A8H6INX2"/>
<dbReference type="EMBL" id="WIGM01001786">
    <property type="protein sequence ID" value="KAF6789078.1"/>
    <property type="molecule type" value="Genomic_DNA"/>
</dbReference>
<feature type="non-terminal residue" evidence="3">
    <location>
        <position position="1"/>
    </location>
</feature>
<comment type="similarity">
    <text evidence="1">Belongs to the short-chain dehydrogenases/reductases (SDR) family.</text>
</comment>
<dbReference type="PANTHER" id="PTHR48107">
    <property type="entry name" value="NADPH-DEPENDENT ALDEHYDE REDUCTASE-LIKE PROTEIN, CHLOROPLASTIC-RELATED"/>
    <property type="match status" value="1"/>
</dbReference>
<dbReference type="InterPro" id="IPR036291">
    <property type="entry name" value="NAD(P)-bd_dom_sf"/>
</dbReference>